<comment type="caution">
    <text evidence="4">The sequence shown here is derived from an EMBL/GenBank/DDBJ whole genome shotgun (WGS) entry which is preliminary data.</text>
</comment>
<evidence type="ECO:0000313" key="4">
    <source>
        <dbReference type="EMBL" id="CAG8493992.1"/>
    </source>
</evidence>
<dbReference type="OrthoDB" id="2492476at2759"/>
<dbReference type="EMBL" id="CAJVPZ010001513">
    <property type="protein sequence ID" value="CAG8493992.1"/>
    <property type="molecule type" value="Genomic_DNA"/>
</dbReference>
<organism evidence="4 5">
    <name type="scientific">Racocetra fulgida</name>
    <dbReference type="NCBI Taxonomy" id="60492"/>
    <lineage>
        <taxon>Eukaryota</taxon>
        <taxon>Fungi</taxon>
        <taxon>Fungi incertae sedis</taxon>
        <taxon>Mucoromycota</taxon>
        <taxon>Glomeromycotina</taxon>
        <taxon>Glomeromycetes</taxon>
        <taxon>Diversisporales</taxon>
        <taxon>Gigasporaceae</taxon>
        <taxon>Racocetra</taxon>
    </lineage>
</organism>
<dbReference type="GO" id="GO:0008270">
    <property type="term" value="F:zinc ion binding"/>
    <property type="evidence" value="ECO:0007669"/>
    <property type="project" value="UniProtKB-KW"/>
</dbReference>
<name>A0A9N8WLZ4_9GLOM</name>
<feature type="region of interest" description="Disordered" evidence="2">
    <location>
        <begin position="416"/>
        <end position="438"/>
    </location>
</feature>
<evidence type="ECO:0000259" key="3">
    <source>
        <dbReference type="PROSITE" id="PS50114"/>
    </source>
</evidence>
<feature type="region of interest" description="Disordered" evidence="2">
    <location>
        <begin position="152"/>
        <end position="175"/>
    </location>
</feature>
<feature type="domain" description="GATA-type" evidence="3">
    <location>
        <begin position="294"/>
        <end position="349"/>
    </location>
</feature>
<evidence type="ECO:0000256" key="2">
    <source>
        <dbReference type="SAM" id="MobiDB-lite"/>
    </source>
</evidence>
<reference evidence="4" key="1">
    <citation type="submission" date="2021-06" db="EMBL/GenBank/DDBJ databases">
        <authorList>
            <person name="Kallberg Y."/>
            <person name="Tangrot J."/>
            <person name="Rosling A."/>
        </authorList>
    </citation>
    <scope>NUCLEOTIDE SEQUENCE</scope>
    <source>
        <strain evidence="4">IN212</strain>
    </source>
</reference>
<accession>A0A9N8WLZ4</accession>
<dbReference type="GO" id="GO:0006355">
    <property type="term" value="P:regulation of DNA-templated transcription"/>
    <property type="evidence" value="ECO:0007669"/>
    <property type="project" value="InterPro"/>
</dbReference>
<dbReference type="AlphaFoldDB" id="A0A9N8WLZ4"/>
<dbReference type="GO" id="GO:0043565">
    <property type="term" value="F:sequence-specific DNA binding"/>
    <property type="evidence" value="ECO:0007669"/>
    <property type="project" value="InterPro"/>
</dbReference>
<proteinExistence type="predicted"/>
<keyword evidence="1" id="KW-0863">Zinc-finger</keyword>
<feature type="compositionally biased region" description="Polar residues" evidence="2">
    <location>
        <begin position="69"/>
        <end position="86"/>
    </location>
</feature>
<feature type="compositionally biased region" description="Basic and acidic residues" evidence="2">
    <location>
        <begin position="87"/>
        <end position="122"/>
    </location>
</feature>
<keyword evidence="1" id="KW-0862">Zinc</keyword>
<feature type="non-terminal residue" evidence="4">
    <location>
        <position position="674"/>
    </location>
</feature>
<dbReference type="PROSITE" id="PS50114">
    <property type="entry name" value="GATA_ZN_FINGER_2"/>
    <property type="match status" value="1"/>
</dbReference>
<evidence type="ECO:0000313" key="5">
    <source>
        <dbReference type="Proteomes" id="UP000789396"/>
    </source>
</evidence>
<keyword evidence="1" id="KW-0479">Metal-binding</keyword>
<keyword evidence="5" id="KW-1185">Reference proteome</keyword>
<protein>
    <submittedName>
        <fullName evidence="4">12908_t:CDS:1</fullName>
    </submittedName>
</protein>
<evidence type="ECO:0000256" key="1">
    <source>
        <dbReference type="PROSITE-ProRule" id="PRU00094"/>
    </source>
</evidence>
<sequence length="674" mass="78286">NAINNTDDLEQLHELGVKLREEVARKELSKKKSKVVKAGSSDNAMVELQKKVSDLTNDKDNLDKELKQKQQQILNHKCDTPNSEELNQLKEDLKKANEEKEELERKLNEPIPSQEKEEDTKDLSIEELRTKLNEKNIVIGKLQARLDKMEKNGPDILSENKNNPGKSSGAVSELEAKVNEQQQEINKYKQLIANIEGLIKISNQGQNIDLFSMQKELTLPEQTDALLKRLEEGGLRLIVPNNGEYKAVIMKKTEYDDILKHNREAVEELIKRGQEIEKQPDNVVDAAKEKLKQEERDRQCQGCFEYFSKESLKEAKGNNYCSACYKYAKKEEKERADIKSMKKMTLEKRPCKVCLKDFIPKHRLKQICSPKCQRERDKYYKERIDAKKPKKKFSKAICIVCQKKFIKKKVQQNPFYRSQKMKESRERKKTPPPPKMCEICDRPIPPKRKLNAITCSQMVADSRRIILLPRNDKEKGLLEKAVAENKNWIEITDPKILKTFSAYNSSIKQDKCNSCQKDTAVMQLPIIKTTAGKQVAEEDKKMNNFCYNCIREMRLDLISREKINKVYTNKSQEAVSENSQQLMIEFLQKMEKFFEDFEKGEIRKCIFCEKDETEKIMASGEDYDYSAYYAKLEPNQGVCVDCFRLVKEERAKSSDIKSDKIRIAKIITEKAGKE</sequence>
<feature type="region of interest" description="Disordered" evidence="2">
    <location>
        <begin position="68"/>
        <end position="122"/>
    </location>
</feature>
<gene>
    <name evidence="4" type="ORF">RFULGI_LOCUS2117</name>
</gene>
<feature type="compositionally biased region" description="Polar residues" evidence="2">
    <location>
        <begin position="159"/>
        <end position="170"/>
    </location>
</feature>
<dbReference type="Proteomes" id="UP000789396">
    <property type="component" value="Unassembled WGS sequence"/>
</dbReference>
<dbReference type="InterPro" id="IPR000679">
    <property type="entry name" value="Znf_GATA"/>
</dbReference>